<gene>
    <name evidence="3" type="ORF">GXW78_19495</name>
</gene>
<dbReference type="InterPro" id="IPR036844">
    <property type="entry name" value="Hint_dom_sf"/>
</dbReference>
<evidence type="ECO:0000313" key="3">
    <source>
        <dbReference type="EMBL" id="MBR0651862.1"/>
    </source>
</evidence>
<name>A0ABS5ELH5_9PROT</name>
<dbReference type="Proteomes" id="UP000698752">
    <property type="component" value="Unassembled WGS sequence"/>
</dbReference>
<dbReference type="Pfam" id="PF13403">
    <property type="entry name" value="Hint_2"/>
    <property type="match status" value="1"/>
</dbReference>
<proteinExistence type="predicted"/>
<feature type="domain" description="Hedgehog/Intein (Hint)" evidence="2">
    <location>
        <begin position="13"/>
        <end position="136"/>
    </location>
</feature>
<dbReference type="SUPFAM" id="SSF51294">
    <property type="entry name" value="Hedgehog/intein (Hint) domain"/>
    <property type="match status" value="1"/>
</dbReference>
<dbReference type="EMBL" id="JAAEDI010000022">
    <property type="protein sequence ID" value="MBR0651862.1"/>
    <property type="molecule type" value="Genomic_DNA"/>
</dbReference>
<evidence type="ECO:0000256" key="1">
    <source>
        <dbReference type="SAM" id="MobiDB-lite"/>
    </source>
</evidence>
<evidence type="ECO:0000313" key="4">
    <source>
        <dbReference type="Proteomes" id="UP000698752"/>
    </source>
</evidence>
<comment type="caution">
    <text evidence="3">The sequence shown here is derived from an EMBL/GenBank/DDBJ whole genome shotgun (WGS) entry which is preliminary data.</text>
</comment>
<feature type="region of interest" description="Disordered" evidence="1">
    <location>
        <begin position="183"/>
        <end position="205"/>
    </location>
</feature>
<dbReference type="RefSeq" id="WP_211870581.1">
    <property type="nucleotide sequence ID" value="NZ_JAAEDI010000022.1"/>
</dbReference>
<sequence length="205" mass="21579">MTDALPDCGLPIGTPVLTPTGHVPVEQLTPGAVVLAISGAAAPFQQVMTVQRRRWAGPLVRVLADALEDGTPQEDLLLPPAHAMLLDGALVAAGDLVDRHGIRLLPASEPIDLVQIMLAGHDVVLARGAAVETMRPHPDAPDCAPRRPPDGTLRALLSWRAERLGWAVPEPMEPMPEVGTLRDRLDASPLAAALPPRPLAGSDTP</sequence>
<evidence type="ECO:0000259" key="2">
    <source>
        <dbReference type="Pfam" id="PF13403"/>
    </source>
</evidence>
<organism evidence="3 4">
    <name type="scientific">Neoroseomonas terrae</name>
    <dbReference type="NCBI Taxonomy" id="424799"/>
    <lineage>
        <taxon>Bacteria</taxon>
        <taxon>Pseudomonadati</taxon>
        <taxon>Pseudomonadota</taxon>
        <taxon>Alphaproteobacteria</taxon>
        <taxon>Acetobacterales</taxon>
        <taxon>Acetobacteraceae</taxon>
        <taxon>Neoroseomonas</taxon>
    </lineage>
</organism>
<reference evidence="4" key="1">
    <citation type="journal article" date="2021" name="Syst. Appl. Microbiol.">
        <title>Roseomonas hellenica sp. nov., isolated from roots of wild-growing Alkanna tinctoria.</title>
        <authorList>
            <person name="Rat A."/>
            <person name="Naranjo H.D."/>
            <person name="Lebbe L."/>
            <person name="Cnockaert M."/>
            <person name="Krigas N."/>
            <person name="Grigoriadou K."/>
            <person name="Maloupa E."/>
            <person name="Willems A."/>
        </authorList>
    </citation>
    <scope>NUCLEOTIDE SEQUENCE [LARGE SCALE GENOMIC DNA]</scope>
    <source>
        <strain evidence="4">LMG 31159</strain>
    </source>
</reference>
<dbReference type="InterPro" id="IPR028992">
    <property type="entry name" value="Hedgehog/Intein_dom"/>
</dbReference>
<accession>A0ABS5ELH5</accession>
<keyword evidence="4" id="KW-1185">Reference proteome</keyword>
<protein>
    <recommendedName>
        <fullName evidence="2">Hedgehog/Intein (Hint) domain-containing protein</fullName>
    </recommendedName>
</protein>